<evidence type="ECO:0000256" key="5">
    <source>
        <dbReference type="ARBA" id="ARBA00022741"/>
    </source>
</evidence>
<evidence type="ECO:0000256" key="6">
    <source>
        <dbReference type="ARBA" id="ARBA00022777"/>
    </source>
</evidence>
<keyword evidence="8" id="KW-0067">ATP-binding</keyword>
<dbReference type="GO" id="GO:0046872">
    <property type="term" value="F:metal ion binding"/>
    <property type="evidence" value="ECO:0007669"/>
    <property type="project" value="UniProtKB-KW"/>
</dbReference>
<dbReference type="GO" id="GO:0004722">
    <property type="term" value="F:protein serine/threonine phosphatase activity"/>
    <property type="evidence" value="ECO:0007669"/>
    <property type="project" value="UniProtKB-EC"/>
</dbReference>
<dbReference type="SUPFAM" id="SSF81606">
    <property type="entry name" value="PP2C-like"/>
    <property type="match status" value="1"/>
</dbReference>
<dbReference type="Gene3D" id="3.60.40.10">
    <property type="entry name" value="PPM-type phosphatase domain"/>
    <property type="match status" value="1"/>
</dbReference>
<keyword evidence="11" id="KW-0464">Manganese</keyword>
<dbReference type="Proteomes" id="UP000199088">
    <property type="component" value="Unassembled WGS sequence"/>
</dbReference>
<reference evidence="20" key="1">
    <citation type="submission" date="2016-10" db="EMBL/GenBank/DDBJ databases">
        <authorList>
            <person name="Varghese N."/>
            <person name="Submissions S."/>
        </authorList>
    </citation>
    <scope>NUCLEOTIDE SEQUENCE [LARGE SCALE GENOMIC DNA]</scope>
    <source>
        <strain evidence="20">DSM 45843</strain>
    </source>
</reference>
<dbReference type="EC" id="3.1.3.16" evidence="1"/>
<dbReference type="InterPro" id="IPR001932">
    <property type="entry name" value="PPM-type_phosphatase-like_dom"/>
</dbReference>
<dbReference type="SMART" id="SM00331">
    <property type="entry name" value="PP2C_SIG"/>
    <property type="match status" value="1"/>
</dbReference>
<keyword evidence="5" id="KW-0547">Nucleotide-binding</keyword>
<evidence type="ECO:0000259" key="18">
    <source>
        <dbReference type="SMART" id="SM00331"/>
    </source>
</evidence>
<evidence type="ECO:0000256" key="14">
    <source>
        <dbReference type="ARBA" id="ARBA00075117"/>
    </source>
</evidence>
<keyword evidence="10" id="KW-0904">Protein phosphatase</keyword>
<evidence type="ECO:0000313" key="20">
    <source>
        <dbReference type="Proteomes" id="UP000199088"/>
    </source>
</evidence>
<evidence type="ECO:0000256" key="8">
    <source>
        <dbReference type="ARBA" id="ARBA00022840"/>
    </source>
</evidence>
<keyword evidence="2" id="KW-0597">Phosphoprotein</keyword>
<gene>
    <name evidence="19" type="ORF">SAMN05660199_02281</name>
</gene>
<protein>
    <recommendedName>
        <fullName evidence="1">protein-serine/threonine phosphatase</fullName>
        <ecNumber evidence="1">3.1.3.16</ecNumber>
    </recommendedName>
    <alternativeName>
        <fullName evidence="15">Protein-serine/threonine phosphatase</fullName>
    </alternativeName>
    <alternativeName>
        <fullName evidence="14">Serine/threonine-protein kinase</fullName>
    </alternativeName>
</protein>
<dbReference type="STRING" id="1052260.SAMN05660199_02281"/>
<keyword evidence="6" id="KW-0418">Kinase</keyword>
<evidence type="ECO:0000256" key="12">
    <source>
        <dbReference type="ARBA" id="ARBA00047761"/>
    </source>
</evidence>
<keyword evidence="7" id="KW-0378">Hydrolase</keyword>
<dbReference type="FunFam" id="3.60.40.10:FF:000005">
    <property type="entry name" value="Serine/threonine protein phosphatase"/>
    <property type="match status" value="1"/>
</dbReference>
<dbReference type="SMART" id="SM00065">
    <property type="entry name" value="GAF"/>
    <property type="match status" value="2"/>
</dbReference>
<dbReference type="InterPro" id="IPR029016">
    <property type="entry name" value="GAF-like_dom_sf"/>
</dbReference>
<evidence type="ECO:0000256" key="16">
    <source>
        <dbReference type="SAM" id="MobiDB-lite"/>
    </source>
</evidence>
<dbReference type="OrthoDB" id="118142at2"/>
<evidence type="ECO:0000259" key="17">
    <source>
        <dbReference type="SMART" id="SM00065"/>
    </source>
</evidence>
<comment type="catalytic activity">
    <reaction evidence="12">
        <text>O-phospho-L-seryl-[protein] + H2O = L-seryl-[protein] + phosphate</text>
        <dbReference type="Rhea" id="RHEA:20629"/>
        <dbReference type="Rhea" id="RHEA-COMP:9863"/>
        <dbReference type="Rhea" id="RHEA-COMP:11604"/>
        <dbReference type="ChEBI" id="CHEBI:15377"/>
        <dbReference type="ChEBI" id="CHEBI:29999"/>
        <dbReference type="ChEBI" id="CHEBI:43474"/>
        <dbReference type="ChEBI" id="CHEBI:83421"/>
        <dbReference type="EC" id="3.1.3.16"/>
    </reaction>
</comment>
<evidence type="ECO:0000256" key="7">
    <source>
        <dbReference type="ARBA" id="ARBA00022801"/>
    </source>
</evidence>
<keyword evidence="20" id="KW-1185">Reference proteome</keyword>
<sequence length="618" mass="65144">MTTDLMADRLATTTAGRASGPVPDALHELTVVVRDLLDCPVSLVSLLDGDRLRWLASSPVRTPDVDPTDLGSGYVVEPTVFCRRVIATGLPLSVDDTSTAPGVLDGDLQRGTTLTGLGARAYCGVPLTAGDAGVVGVLVALDVEPRTWTPAEVAVLTRLGVLASAALGLRRVGDEATRSRAAAETATTQAQVLLALSEALADTETAVDIACAVSDVAARTLGASYCFLGLVDPTRRRLEFVPVPGHPGLEDPQWDWVPVGDAHPAGNAAVTGRATWFPDAAALMERHPTTWDPATGPVAYEATAHLPLSHAGEVVGVLSLVFDTPRSWTAAARDEKLALARYTAQALNRAQLLAERRTAAQTLQLAMLTRLPEPDHLQLAGRYVPSSDVDQVGGDWYDAFLSPDGATCLVIGDVTGHDTAAAAVMGQVRSILRGYGVDRDEDPSRTVARLDHAMGALAIDTYATLVLGRIEQPAPAAASGMRRLRWTNAGHPPPLLLHPDGRVEVLDRPPHLLVGLHPDAPRVDHTVDIPPGATVVLYTDGLVERRGVDLDTAVDHLAQRLAALAPLPLEDLLDELLAELSPGADDDIAILAARFHPEDRPRPAEAGPSEVPATPVPA</sequence>
<evidence type="ECO:0000256" key="3">
    <source>
        <dbReference type="ARBA" id="ARBA00022679"/>
    </source>
</evidence>
<accession>A0A1H0KZ64</accession>
<dbReference type="InterPro" id="IPR003018">
    <property type="entry name" value="GAF"/>
</dbReference>
<evidence type="ECO:0000256" key="2">
    <source>
        <dbReference type="ARBA" id="ARBA00022553"/>
    </source>
</evidence>
<organism evidence="19 20">
    <name type="scientific">Klenkia soli</name>
    <dbReference type="NCBI Taxonomy" id="1052260"/>
    <lineage>
        <taxon>Bacteria</taxon>
        <taxon>Bacillati</taxon>
        <taxon>Actinomycetota</taxon>
        <taxon>Actinomycetes</taxon>
        <taxon>Geodermatophilales</taxon>
        <taxon>Geodermatophilaceae</taxon>
        <taxon>Klenkia</taxon>
    </lineage>
</organism>
<evidence type="ECO:0000256" key="4">
    <source>
        <dbReference type="ARBA" id="ARBA00022723"/>
    </source>
</evidence>
<dbReference type="InterPro" id="IPR036457">
    <property type="entry name" value="PPM-type-like_dom_sf"/>
</dbReference>
<evidence type="ECO:0000313" key="19">
    <source>
        <dbReference type="EMBL" id="SDO61051.1"/>
    </source>
</evidence>
<comment type="function">
    <text evidence="13">Primarily acts as an independent SigF regulator that is sensitive to the osmosensory signal, mediating the cross talk of PknD with the SigF regulon. Possesses both phosphatase and kinase activities. The kinase domain functions as a classic anti-sigma factor-like kinase to phosphorylate the anti-anti-sigma factor domain at the canonical regulatory site, and the phosphatase domain antagonizes this activity.</text>
</comment>
<keyword evidence="3" id="KW-0808">Transferase</keyword>
<dbReference type="Pfam" id="PF01590">
    <property type="entry name" value="GAF"/>
    <property type="match status" value="1"/>
</dbReference>
<feature type="domain" description="GAF" evidence="17">
    <location>
        <begin position="205"/>
        <end position="357"/>
    </location>
</feature>
<keyword evidence="9" id="KW-0460">Magnesium</keyword>
<feature type="domain" description="PPM-type phosphatase" evidence="18">
    <location>
        <begin position="377"/>
        <end position="595"/>
    </location>
</feature>
<feature type="domain" description="GAF" evidence="17">
    <location>
        <begin position="21"/>
        <end position="177"/>
    </location>
</feature>
<dbReference type="AlphaFoldDB" id="A0A1H0KZ64"/>
<dbReference type="GO" id="GO:0005524">
    <property type="term" value="F:ATP binding"/>
    <property type="evidence" value="ECO:0007669"/>
    <property type="project" value="UniProtKB-KW"/>
</dbReference>
<evidence type="ECO:0000256" key="1">
    <source>
        <dbReference type="ARBA" id="ARBA00013081"/>
    </source>
</evidence>
<evidence type="ECO:0000256" key="15">
    <source>
        <dbReference type="ARBA" id="ARBA00081350"/>
    </source>
</evidence>
<keyword evidence="4" id="KW-0479">Metal-binding</keyword>
<proteinExistence type="predicted"/>
<evidence type="ECO:0000256" key="11">
    <source>
        <dbReference type="ARBA" id="ARBA00023211"/>
    </source>
</evidence>
<dbReference type="PANTHER" id="PTHR43156">
    <property type="entry name" value="STAGE II SPORULATION PROTEIN E-RELATED"/>
    <property type="match status" value="1"/>
</dbReference>
<dbReference type="RefSeq" id="WP_091244804.1">
    <property type="nucleotide sequence ID" value="NZ_FNIR01000006.1"/>
</dbReference>
<dbReference type="EMBL" id="FNIR01000006">
    <property type="protein sequence ID" value="SDO61051.1"/>
    <property type="molecule type" value="Genomic_DNA"/>
</dbReference>
<dbReference type="Pfam" id="PF13185">
    <property type="entry name" value="GAF_2"/>
    <property type="match status" value="1"/>
</dbReference>
<name>A0A1H0KZ64_9ACTN</name>
<dbReference type="GO" id="GO:0016301">
    <property type="term" value="F:kinase activity"/>
    <property type="evidence" value="ECO:0007669"/>
    <property type="project" value="UniProtKB-KW"/>
</dbReference>
<feature type="region of interest" description="Disordered" evidence="16">
    <location>
        <begin position="595"/>
        <end position="618"/>
    </location>
</feature>
<dbReference type="SUPFAM" id="SSF55781">
    <property type="entry name" value="GAF domain-like"/>
    <property type="match status" value="2"/>
</dbReference>
<dbReference type="Pfam" id="PF07228">
    <property type="entry name" value="SpoIIE"/>
    <property type="match status" value="1"/>
</dbReference>
<evidence type="ECO:0000256" key="9">
    <source>
        <dbReference type="ARBA" id="ARBA00022842"/>
    </source>
</evidence>
<dbReference type="InterPro" id="IPR052016">
    <property type="entry name" value="Bact_Sigma-Reg"/>
</dbReference>
<evidence type="ECO:0000256" key="10">
    <source>
        <dbReference type="ARBA" id="ARBA00022912"/>
    </source>
</evidence>
<dbReference type="PANTHER" id="PTHR43156:SF2">
    <property type="entry name" value="STAGE II SPORULATION PROTEIN E"/>
    <property type="match status" value="1"/>
</dbReference>
<evidence type="ECO:0000256" key="13">
    <source>
        <dbReference type="ARBA" id="ARBA00056274"/>
    </source>
</evidence>
<dbReference type="Gene3D" id="3.30.450.40">
    <property type="match status" value="2"/>
</dbReference>